<feature type="transmembrane region" description="Helical" evidence="1">
    <location>
        <begin position="94"/>
        <end position="114"/>
    </location>
</feature>
<reference evidence="3 5" key="1">
    <citation type="submission" date="2019-07" db="EMBL/GenBank/DDBJ databases">
        <authorList>
            <person name="Chang H.-W."/>
            <person name="Raman A."/>
            <person name="Venkatesh S."/>
            <person name="Gehrig J."/>
        </authorList>
    </citation>
    <scope>NUCLEOTIDE SEQUENCE [LARGE SCALE GENOMIC DNA]</scope>
    <source>
        <strain evidence="3">Blautia_wexlerae_LFYP_14</strain>
    </source>
</reference>
<evidence type="ECO:0000256" key="1">
    <source>
        <dbReference type="SAM" id="Phobius"/>
    </source>
</evidence>
<evidence type="ECO:0000259" key="2">
    <source>
        <dbReference type="Pfam" id="PF14501"/>
    </source>
</evidence>
<dbReference type="Gene3D" id="3.30.565.10">
    <property type="entry name" value="Histidine kinase-like ATPase, C-terminal domain"/>
    <property type="match status" value="1"/>
</dbReference>
<keyword evidence="1" id="KW-1133">Transmembrane helix</keyword>
<feature type="transmembrane region" description="Helical" evidence="1">
    <location>
        <begin position="156"/>
        <end position="176"/>
    </location>
</feature>
<keyword evidence="5" id="KW-1185">Reference proteome</keyword>
<dbReference type="InterPro" id="IPR036890">
    <property type="entry name" value="HATPase_C_sf"/>
</dbReference>
<dbReference type="SUPFAM" id="SSF55874">
    <property type="entry name" value="ATPase domain of HSP90 chaperone/DNA topoisomerase II/histidine kinase"/>
    <property type="match status" value="1"/>
</dbReference>
<dbReference type="RefSeq" id="WP_144136743.1">
    <property type="nucleotide sequence ID" value="NZ_CABHOF010000014.1"/>
</dbReference>
<dbReference type="GO" id="GO:0042802">
    <property type="term" value="F:identical protein binding"/>
    <property type="evidence" value="ECO:0007669"/>
    <property type="project" value="TreeGrafter"/>
</dbReference>
<dbReference type="PANTHER" id="PTHR40448:SF1">
    <property type="entry name" value="TWO-COMPONENT SENSOR HISTIDINE KINASE"/>
    <property type="match status" value="1"/>
</dbReference>
<evidence type="ECO:0000313" key="3">
    <source>
        <dbReference type="EMBL" id="VUX62909.1"/>
    </source>
</evidence>
<proteinExistence type="predicted"/>
<name>A0A564WMC2_9FIRM</name>
<dbReference type="InterPro" id="IPR032834">
    <property type="entry name" value="NatK-like_C"/>
</dbReference>
<protein>
    <submittedName>
        <fullName evidence="3">Sensory histidine kinase DcuS</fullName>
    </submittedName>
</protein>
<keyword evidence="3" id="KW-0808">Transferase</keyword>
<keyword evidence="1" id="KW-0472">Membrane</keyword>
<feature type="transmembrane region" description="Helical" evidence="1">
    <location>
        <begin position="65"/>
        <end position="82"/>
    </location>
</feature>
<keyword evidence="1" id="KW-0812">Transmembrane</keyword>
<dbReference type="AlphaFoldDB" id="A0A564WMC2"/>
<dbReference type="EMBL" id="CABHOF010000014">
    <property type="protein sequence ID" value="VUX62913.1"/>
    <property type="molecule type" value="Genomic_DNA"/>
</dbReference>
<dbReference type="CDD" id="cd16935">
    <property type="entry name" value="HATPase_AgrC-ComD-like"/>
    <property type="match status" value="1"/>
</dbReference>
<keyword evidence="3" id="KW-0418">Kinase</keyword>
<evidence type="ECO:0000313" key="5">
    <source>
        <dbReference type="Proteomes" id="UP000366766"/>
    </source>
</evidence>
<feature type="transmembrane region" description="Helical" evidence="1">
    <location>
        <begin position="40"/>
        <end position="59"/>
    </location>
</feature>
<accession>A0A564WMC2</accession>
<dbReference type="GO" id="GO:0016301">
    <property type="term" value="F:kinase activity"/>
    <property type="evidence" value="ECO:0007669"/>
    <property type="project" value="UniProtKB-KW"/>
</dbReference>
<dbReference type="Pfam" id="PF14501">
    <property type="entry name" value="HATPase_c_5"/>
    <property type="match status" value="1"/>
</dbReference>
<gene>
    <name evidence="3" type="ORF">BWLFYP14_00658</name>
    <name evidence="4" type="ORF">BWLFYP14_00662</name>
</gene>
<evidence type="ECO:0000313" key="4">
    <source>
        <dbReference type="EMBL" id="VUX62913.1"/>
    </source>
</evidence>
<sequence>MLINKWIEAGIDILHVLFTLYIFFRFFGIFFNRKKSGVQVTVGVLILVAWQIDVFGMISMIPIEWNIVVSIGFTLLAVLNIFEGKFIEKCFFSIIFDALWMLAETLVGNLLMIYCEPIADSQVIGSFVSKLLFLVVVIALKKVFGKEEVQELSGRYGIGFVFVPAGSIYIMNAVFVLADKTLKEYAEVYSLVSVVILLLVNILIGYIYIKLADDQQIRRKNTVYEQQLELCERHQEETELAMLQMRDVKHNMKNNLILLLAYAEQRECEKMIDFINDVMEEGRLKTSKVATTGNIVIDSLVEYWRRTAEKEEIEFQAELSIPMEMPFKGADISLILGNLLENAVEGAEKATKRKYIKLSVKYDRKNLLITIENSYGGKLKRVKGELRTTKEDAANHGIGLASVRRAARKYQGTVFIDDTVSECFLVRVVLYGS</sequence>
<dbReference type="PANTHER" id="PTHR40448">
    <property type="entry name" value="TWO-COMPONENT SENSOR HISTIDINE KINASE"/>
    <property type="match status" value="1"/>
</dbReference>
<organism evidence="3 5">
    <name type="scientific">Blautia wexlerae</name>
    <dbReference type="NCBI Taxonomy" id="418240"/>
    <lineage>
        <taxon>Bacteria</taxon>
        <taxon>Bacillati</taxon>
        <taxon>Bacillota</taxon>
        <taxon>Clostridia</taxon>
        <taxon>Lachnospirales</taxon>
        <taxon>Lachnospiraceae</taxon>
        <taxon>Blautia</taxon>
    </lineage>
</organism>
<feature type="transmembrane region" description="Helical" evidence="1">
    <location>
        <begin position="126"/>
        <end position="144"/>
    </location>
</feature>
<feature type="transmembrane region" description="Helical" evidence="1">
    <location>
        <begin position="188"/>
        <end position="209"/>
    </location>
</feature>
<feature type="domain" description="Sensor histidine kinase NatK-like C-terminal" evidence="2">
    <location>
        <begin position="330"/>
        <end position="418"/>
    </location>
</feature>
<dbReference type="EMBL" id="CABHOF010000014">
    <property type="protein sequence ID" value="VUX62909.1"/>
    <property type="molecule type" value="Genomic_DNA"/>
</dbReference>
<feature type="transmembrane region" description="Helical" evidence="1">
    <location>
        <begin position="6"/>
        <end position="28"/>
    </location>
</feature>
<dbReference type="Proteomes" id="UP000366766">
    <property type="component" value="Unassembled WGS sequence"/>
</dbReference>